<dbReference type="EMBL" id="CAADEZ010000499">
    <property type="protein sequence ID" value="VFJ69113.1"/>
    <property type="molecule type" value="Genomic_DNA"/>
</dbReference>
<proteinExistence type="predicted"/>
<evidence type="ECO:0008006" key="4">
    <source>
        <dbReference type="Google" id="ProtNLM"/>
    </source>
</evidence>
<organism evidence="1">
    <name type="scientific">Candidatus Kentrum sp. FM</name>
    <dbReference type="NCBI Taxonomy" id="2126340"/>
    <lineage>
        <taxon>Bacteria</taxon>
        <taxon>Pseudomonadati</taxon>
        <taxon>Pseudomonadota</taxon>
        <taxon>Gammaproteobacteria</taxon>
        <taxon>Candidatus Kentrum</taxon>
    </lineage>
</organism>
<accession>A0A450TN07</accession>
<name>A0A450TN07_9GAMM</name>
<gene>
    <name evidence="1" type="ORF">BECKFM1743A_GA0114220_104992</name>
    <name evidence="3" type="ORF">BECKFM1743B_GA0114221_105302</name>
    <name evidence="2" type="ORF">BECKFM1743C_GA0114222_105382</name>
</gene>
<dbReference type="SUPFAM" id="SSF88723">
    <property type="entry name" value="PIN domain-like"/>
    <property type="match status" value="1"/>
</dbReference>
<sequence length="81" mass="9042">MKFLLDTVVLSEFRKHEPNPHVVRWLQEAKTPDLFPGVVTIGEVERGIGRIFLLGERCIVPTDGSVITTKGISAAWPQTKN</sequence>
<dbReference type="EMBL" id="CAADFL010000530">
    <property type="protein sequence ID" value="VFK18187.1"/>
    <property type="molecule type" value="Genomic_DNA"/>
</dbReference>
<protein>
    <recommendedName>
        <fullName evidence="4">PIN domain-containing protein</fullName>
    </recommendedName>
</protein>
<reference evidence="1" key="1">
    <citation type="submission" date="2019-02" db="EMBL/GenBank/DDBJ databases">
        <authorList>
            <person name="Gruber-Vodicka R. H."/>
            <person name="Seah K. B. B."/>
        </authorList>
    </citation>
    <scope>NUCLEOTIDE SEQUENCE</scope>
    <source>
        <strain evidence="1">BECK_BZ163</strain>
        <strain evidence="3">BECK_BZ164</strain>
        <strain evidence="2">BECK_BZ165</strain>
    </source>
</reference>
<evidence type="ECO:0000313" key="2">
    <source>
        <dbReference type="EMBL" id="VFJ69942.1"/>
    </source>
</evidence>
<evidence type="ECO:0000313" key="3">
    <source>
        <dbReference type="EMBL" id="VFK18187.1"/>
    </source>
</evidence>
<dbReference type="AlphaFoldDB" id="A0A450TN07"/>
<dbReference type="Gene3D" id="3.40.50.1010">
    <property type="entry name" value="5'-nuclease"/>
    <property type="match status" value="1"/>
</dbReference>
<dbReference type="EMBL" id="CAADFA010000538">
    <property type="protein sequence ID" value="VFJ69942.1"/>
    <property type="molecule type" value="Genomic_DNA"/>
</dbReference>
<evidence type="ECO:0000313" key="1">
    <source>
        <dbReference type="EMBL" id="VFJ69113.1"/>
    </source>
</evidence>
<dbReference type="InterPro" id="IPR029060">
    <property type="entry name" value="PIN-like_dom_sf"/>
</dbReference>